<organism evidence="1 2">
    <name type="scientific">Dibothriocephalus latus</name>
    <name type="common">Fish tapeworm</name>
    <name type="synonym">Diphyllobothrium latum</name>
    <dbReference type="NCBI Taxonomy" id="60516"/>
    <lineage>
        <taxon>Eukaryota</taxon>
        <taxon>Metazoa</taxon>
        <taxon>Spiralia</taxon>
        <taxon>Lophotrochozoa</taxon>
        <taxon>Platyhelminthes</taxon>
        <taxon>Cestoda</taxon>
        <taxon>Eucestoda</taxon>
        <taxon>Diphyllobothriidea</taxon>
        <taxon>Diphyllobothriidae</taxon>
        <taxon>Dibothriocephalus</taxon>
    </lineage>
</organism>
<evidence type="ECO:0000313" key="2">
    <source>
        <dbReference type="Proteomes" id="UP000281553"/>
    </source>
</evidence>
<proteinExistence type="predicted"/>
<dbReference type="Proteomes" id="UP000281553">
    <property type="component" value="Unassembled WGS sequence"/>
</dbReference>
<evidence type="ECO:0000313" key="1">
    <source>
        <dbReference type="EMBL" id="VDN42579.1"/>
    </source>
</evidence>
<protein>
    <submittedName>
        <fullName evidence="1">Uncharacterized protein</fullName>
    </submittedName>
</protein>
<dbReference type="AlphaFoldDB" id="A0A3P7RP86"/>
<accession>A0A3P7RP86</accession>
<gene>
    <name evidence="1" type="ORF">DILT_LOCUS18862</name>
</gene>
<name>A0A3P7RP86_DIBLA</name>
<sequence length="52" mass="5695">MVTSILEGDIYNRKDDVTLVKARLDDELDRCRVKGLASVLVASSVGEGIKNM</sequence>
<dbReference type="EMBL" id="UYRU01105068">
    <property type="protein sequence ID" value="VDN42579.1"/>
    <property type="molecule type" value="Genomic_DNA"/>
</dbReference>
<reference evidence="1 2" key="1">
    <citation type="submission" date="2018-11" db="EMBL/GenBank/DDBJ databases">
        <authorList>
            <consortium name="Pathogen Informatics"/>
        </authorList>
    </citation>
    <scope>NUCLEOTIDE SEQUENCE [LARGE SCALE GENOMIC DNA]</scope>
</reference>
<keyword evidence="2" id="KW-1185">Reference proteome</keyword>